<dbReference type="HOGENOM" id="CLU_087837_0_0_9"/>
<evidence type="ECO:0000313" key="1">
    <source>
        <dbReference type="EMBL" id="KGF56302.1"/>
    </source>
</evidence>
<dbReference type="AlphaFoldDB" id="A0A096CNG1"/>
<protein>
    <submittedName>
        <fullName evidence="1">Uncharacterized protein</fullName>
    </submittedName>
</protein>
<accession>A0A096CNG1</accession>
<evidence type="ECO:0000313" key="2">
    <source>
        <dbReference type="Proteomes" id="UP000029585"/>
    </source>
</evidence>
<dbReference type="EMBL" id="ADLO01000045">
    <property type="protein sequence ID" value="KGF56302.1"/>
    <property type="molecule type" value="Genomic_DNA"/>
</dbReference>
<dbReference type="PATRIC" id="fig|742738.3.peg.1262"/>
<proteinExistence type="predicted"/>
<gene>
    <name evidence="1" type="ORF">HMPREF9460_01217</name>
</gene>
<reference evidence="1 2" key="1">
    <citation type="submission" date="2011-08" db="EMBL/GenBank/DDBJ databases">
        <title>The Genome Sequence of Clostridium orbiscindens 1_3_50AFAA.</title>
        <authorList>
            <consortium name="The Broad Institute Genome Sequencing Platform"/>
            <person name="Earl A."/>
            <person name="Ward D."/>
            <person name="Feldgarden M."/>
            <person name="Gevers D."/>
            <person name="Daigneault M."/>
            <person name="Strauss J."/>
            <person name="Allen-Vercoe E."/>
            <person name="Young S.K."/>
            <person name="Zeng Q."/>
            <person name="Gargeya S."/>
            <person name="Fitzgerald M."/>
            <person name="Haas B."/>
            <person name="Abouelleil A."/>
            <person name="Alvarado L."/>
            <person name="Arachchi H.M."/>
            <person name="Berlin A."/>
            <person name="Brown A."/>
            <person name="Chapman S.B."/>
            <person name="Chen Z."/>
            <person name="Dunbar C."/>
            <person name="Freedman E."/>
            <person name="Gearin G."/>
            <person name="Gellesch M."/>
            <person name="Goldberg J."/>
            <person name="Griggs A."/>
            <person name="Gujja S."/>
            <person name="Heiman D."/>
            <person name="Howarth C."/>
            <person name="Larson L."/>
            <person name="Lui A."/>
            <person name="MacDonald P.J.P."/>
            <person name="Montmayeur A."/>
            <person name="Murphy C."/>
            <person name="Neiman D."/>
            <person name="Pearson M."/>
            <person name="Priest M."/>
            <person name="Roberts A."/>
            <person name="Saif S."/>
            <person name="Shea T."/>
            <person name="Shenoy N."/>
            <person name="Sisk P."/>
            <person name="Stolte C."/>
            <person name="Sykes S."/>
            <person name="Wortman J."/>
            <person name="Nusbaum C."/>
            <person name="Birren B."/>
        </authorList>
    </citation>
    <scope>NUCLEOTIDE SEQUENCE [LARGE SCALE GENOMIC DNA]</scope>
    <source>
        <strain evidence="1 2">1_3_50AFAA</strain>
    </source>
</reference>
<dbReference type="Proteomes" id="UP000029585">
    <property type="component" value="Unassembled WGS sequence"/>
</dbReference>
<sequence>MYRMKKAVLFALIALLGGLALGTLFGSGISSASLNSVRATAAEYPAVSALDAIEVEGRSTLYQAAPADAGTSCLSDRAGQVLAALKESDYEALAALVHPEKGVTLTPYSTVEPSCDRNLLPAQLVLLPEDDIPYVWGIEDGTGAPIELTGREYFERYVFNADYTAAPETAVDTVLMQGNALENVASAYPEGRFVEYHFPGLDEQMAGYDWCSLKLVFECYQGDWYLVGLVHSEWTV</sequence>
<organism evidence="1 2">
    <name type="scientific">Flavonifractor plautii 1_3_50AFAA</name>
    <dbReference type="NCBI Taxonomy" id="742738"/>
    <lineage>
        <taxon>Bacteria</taxon>
        <taxon>Bacillati</taxon>
        <taxon>Bacillota</taxon>
        <taxon>Clostridia</taxon>
        <taxon>Eubacteriales</taxon>
        <taxon>Oscillospiraceae</taxon>
        <taxon>Flavonifractor</taxon>
    </lineage>
</organism>
<comment type="caution">
    <text evidence="1">The sequence shown here is derived from an EMBL/GenBank/DDBJ whole genome shotgun (WGS) entry which is preliminary data.</text>
</comment>
<dbReference type="eggNOG" id="ENOG502ZBUC">
    <property type="taxonomic scope" value="Bacteria"/>
</dbReference>
<keyword evidence="2" id="KW-1185">Reference proteome</keyword>
<name>A0A096CNG1_FLAPL</name>